<gene>
    <name evidence="1" type="ORF">BJG266_LOCUS34329</name>
    <name evidence="2" type="ORF">QVE165_LOCUS46561</name>
</gene>
<evidence type="ECO:0000313" key="1">
    <source>
        <dbReference type="EMBL" id="CAF1339444.1"/>
    </source>
</evidence>
<name>A0A815WNU1_9BILA</name>
<evidence type="ECO:0000313" key="3">
    <source>
        <dbReference type="Proteomes" id="UP000663832"/>
    </source>
</evidence>
<evidence type="ECO:0000313" key="2">
    <source>
        <dbReference type="EMBL" id="CAF1544254.1"/>
    </source>
</evidence>
<dbReference type="EMBL" id="CAJNOI010000749">
    <property type="protein sequence ID" value="CAF1339444.1"/>
    <property type="molecule type" value="Genomic_DNA"/>
</dbReference>
<dbReference type="Proteomes" id="UP000663832">
    <property type="component" value="Unassembled WGS sequence"/>
</dbReference>
<protein>
    <submittedName>
        <fullName evidence="2">Uncharacterized protein</fullName>
    </submittedName>
</protein>
<dbReference type="AlphaFoldDB" id="A0A815WNU1"/>
<organism evidence="2 3">
    <name type="scientific">Adineta steineri</name>
    <dbReference type="NCBI Taxonomy" id="433720"/>
    <lineage>
        <taxon>Eukaryota</taxon>
        <taxon>Metazoa</taxon>
        <taxon>Spiralia</taxon>
        <taxon>Gnathifera</taxon>
        <taxon>Rotifera</taxon>
        <taxon>Eurotatoria</taxon>
        <taxon>Bdelloidea</taxon>
        <taxon>Adinetida</taxon>
        <taxon>Adinetidae</taxon>
        <taxon>Adineta</taxon>
    </lineage>
</organism>
<proteinExistence type="predicted"/>
<comment type="caution">
    <text evidence="2">The sequence shown here is derived from an EMBL/GenBank/DDBJ whole genome shotgun (WGS) entry which is preliminary data.</text>
</comment>
<reference evidence="2" key="1">
    <citation type="submission" date="2021-02" db="EMBL/GenBank/DDBJ databases">
        <authorList>
            <person name="Nowell W R."/>
        </authorList>
    </citation>
    <scope>NUCLEOTIDE SEQUENCE</scope>
</reference>
<sequence>MVTFSIELKDLELVQEYFVFEPNRMPMRWIHNNNWSGGYLNEQHMPFVPLPPSLTTGSSNSIEENKVQFQGHSEIPRLLSGNENEQGNDIKDTRKINTNFQGFKILTYLKNE</sequence>
<dbReference type="Proteomes" id="UP000663877">
    <property type="component" value="Unassembled WGS sequence"/>
</dbReference>
<dbReference type="EMBL" id="CAJNOM010000696">
    <property type="protein sequence ID" value="CAF1544254.1"/>
    <property type="molecule type" value="Genomic_DNA"/>
</dbReference>
<accession>A0A815WNU1</accession>
<keyword evidence="3" id="KW-1185">Reference proteome</keyword>